<accession>A0A7I8ILN1</accession>
<proteinExistence type="predicted"/>
<reference evidence="1 2" key="1">
    <citation type="submission" date="2019-12" db="EMBL/GenBank/DDBJ databases">
        <authorList>
            <person name="Scholz U."/>
            <person name="Mascher M."/>
            <person name="Fiebig A."/>
        </authorList>
    </citation>
    <scope>NUCLEOTIDE SEQUENCE</scope>
</reference>
<evidence type="ECO:0000313" key="2">
    <source>
        <dbReference type="Proteomes" id="UP001189122"/>
    </source>
</evidence>
<dbReference type="EMBL" id="LR743591">
    <property type="protein sequence ID" value="CAA2618355.1"/>
    <property type="molecule type" value="Genomic_DNA"/>
</dbReference>
<sequence>MLITWNELSFGICSVLSTLEYILKCSSYFLHELISLL</sequence>
<dbReference type="Proteomes" id="UP001189122">
    <property type="component" value="Unassembled WGS sequence"/>
</dbReference>
<dbReference type="AlphaFoldDB" id="A0A7I8ILN1"/>
<protein>
    <submittedName>
        <fullName evidence="1">Uncharacterized protein</fullName>
    </submittedName>
</protein>
<name>A0A7I8ILN1_SPIIN</name>
<gene>
    <name evidence="1" type="ORF">SI7747_04004522</name>
</gene>
<dbReference type="EMBL" id="CACRZD030000004">
    <property type="protein sequence ID" value="CAA6658072.1"/>
    <property type="molecule type" value="Genomic_DNA"/>
</dbReference>
<organism evidence="1">
    <name type="scientific">Spirodela intermedia</name>
    <name type="common">Intermediate duckweed</name>
    <dbReference type="NCBI Taxonomy" id="51605"/>
    <lineage>
        <taxon>Eukaryota</taxon>
        <taxon>Viridiplantae</taxon>
        <taxon>Streptophyta</taxon>
        <taxon>Embryophyta</taxon>
        <taxon>Tracheophyta</taxon>
        <taxon>Spermatophyta</taxon>
        <taxon>Magnoliopsida</taxon>
        <taxon>Liliopsida</taxon>
        <taxon>Araceae</taxon>
        <taxon>Lemnoideae</taxon>
        <taxon>Spirodela</taxon>
    </lineage>
</organism>
<evidence type="ECO:0000313" key="1">
    <source>
        <dbReference type="EMBL" id="CAA2618355.1"/>
    </source>
</evidence>
<keyword evidence="2" id="KW-1185">Reference proteome</keyword>